<proteinExistence type="predicted"/>
<feature type="region of interest" description="Disordered" evidence="1">
    <location>
        <begin position="309"/>
        <end position="345"/>
    </location>
</feature>
<sequence>MAMLTMRARTFLKKTRRNLTVNGNETIGFDKSNVEWYNCHKRGHFAREGRALRNQDNKHKESSRRSVPLETSAFIALVSCDVPPPYTGNFMPPIADLSFTGLDEFVNKHVVENCKAKSSEEEHKVVRKKDDAPIIEEWVSNNEEEDVSQPKIKKKIVRPSIAKIDKGFREFNSRTRIVEENLHIRFSESTPNVVGSGPDWLFNIDALTRTMNYELIVASTQSNGFAVCVYARYQVNPKVSHLYDVKRIFSARNKQWLQIPQLKLNMWLLQVAVDKCFGFKINYLIMDEAVHKELCDSLVRAATTASSLEAEHDSGNITKTQSKATPNESSSQGTNSGGGLRNNTLQSDEDRLKLDEMMALCTNLENWVLDLKKTKTTERNEIDSFKRRVKKLEKRNIVQDDAEKEMFDVDELGGKKVFVAGQNDNVVEEVVNAAQVSTAATTIIITTEEITLAQALESLNTSKPKVKGIVFQEPGKSTTITSSSQQSQKKGKGIMIEELVKPKMKDQIRLDEEADLKLQADFDEEERLARERES</sequence>
<evidence type="ECO:0000256" key="1">
    <source>
        <dbReference type="SAM" id="MobiDB-lite"/>
    </source>
</evidence>
<organism evidence="2">
    <name type="scientific">Tanacetum cinerariifolium</name>
    <name type="common">Dalmatian daisy</name>
    <name type="synonym">Chrysanthemum cinerariifolium</name>
    <dbReference type="NCBI Taxonomy" id="118510"/>
    <lineage>
        <taxon>Eukaryota</taxon>
        <taxon>Viridiplantae</taxon>
        <taxon>Streptophyta</taxon>
        <taxon>Embryophyta</taxon>
        <taxon>Tracheophyta</taxon>
        <taxon>Spermatophyta</taxon>
        <taxon>Magnoliopsida</taxon>
        <taxon>eudicotyledons</taxon>
        <taxon>Gunneridae</taxon>
        <taxon>Pentapetalae</taxon>
        <taxon>asterids</taxon>
        <taxon>campanulids</taxon>
        <taxon>Asterales</taxon>
        <taxon>Asteraceae</taxon>
        <taxon>Asteroideae</taxon>
        <taxon>Anthemideae</taxon>
        <taxon>Anthemidinae</taxon>
        <taxon>Tanacetum</taxon>
    </lineage>
</organism>
<dbReference type="AlphaFoldDB" id="A0A6L2NVS1"/>
<protein>
    <submittedName>
        <fullName evidence="2">Uncharacterized protein</fullName>
    </submittedName>
</protein>
<comment type="caution">
    <text evidence="2">The sequence shown here is derived from an EMBL/GenBank/DDBJ whole genome shotgun (WGS) entry which is preliminary data.</text>
</comment>
<dbReference type="EMBL" id="BKCJ010010172">
    <property type="protein sequence ID" value="GEU90378.1"/>
    <property type="molecule type" value="Genomic_DNA"/>
</dbReference>
<feature type="compositionally biased region" description="Polar residues" evidence="1">
    <location>
        <begin position="315"/>
        <end position="334"/>
    </location>
</feature>
<gene>
    <name evidence="2" type="ORF">Tci_062356</name>
</gene>
<evidence type="ECO:0000313" key="2">
    <source>
        <dbReference type="EMBL" id="GEU90378.1"/>
    </source>
</evidence>
<reference evidence="2" key="1">
    <citation type="journal article" date="2019" name="Sci. Rep.">
        <title>Draft genome of Tanacetum cinerariifolium, the natural source of mosquito coil.</title>
        <authorList>
            <person name="Yamashiro T."/>
            <person name="Shiraishi A."/>
            <person name="Satake H."/>
            <person name="Nakayama K."/>
        </authorList>
    </citation>
    <scope>NUCLEOTIDE SEQUENCE</scope>
</reference>
<accession>A0A6L2NVS1</accession>
<name>A0A6L2NVS1_TANCI</name>